<dbReference type="EMBL" id="FNVO01000013">
    <property type="protein sequence ID" value="SEG80121.1"/>
    <property type="molecule type" value="Genomic_DNA"/>
</dbReference>
<feature type="binding site" evidence="4">
    <location>
        <position position="92"/>
    </location>
    <ligand>
        <name>Mg(2+)</name>
        <dbReference type="ChEBI" id="CHEBI:18420"/>
        <label>1</label>
        <note>catalytic</note>
    </ligand>
</feature>
<dbReference type="Gene3D" id="3.30.540.10">
    <property type="entry name" value="Fructose-1,6-Bisphosphatase, subunit A, domain 1"/>
    <property type="match status" value="1"/>
</dbReference>
<dbReference type="Proteomes" id="UP000236723">
    <property type="component" value="Unassembled WGS sequence"/>
</dbReference>
<feature type="binding site" evidence="4">
    <location>
        <position position="95"/>
    </location>
    <ligand>
        <name>Mg(2+)</name>
        <dbReference type="ChEBI" id="CHEBI:18420"/>
        <label>1</label>
        <note>catalytic</note>
    </ligand>
</feature>
<keyword evidence="6" id="KW-1185">Reference proteome</keyword>
<evidence type="ECO:0000256" key="2">
    <source>
        <dbReference type="ARBA" id="ARBA00022801"/>
    </source>
</evidence>
<sequence length="275" mass="29666">MNLTKEFRTTWTPQLAAAQEAARAAADAIRDQFGQRFISAYKGPYDVQLTADVIAQKVIVESLRESFPDYGIVAEEGDHDRWGAEEFLWAVDPLDGTNNFGYGIAHCAVSITLFHGESVVLAVIADPLTERLFHGVRGGRLSPLPSPPDGVPLHRATLSLVTGYAEEGRTWGYGFTGWMSTRCKRVVNMWAPAMDLALIAGGAIDAMVCRDAALLDVCGGMFLVEAAGGRLVDLAGEPLTVRRSMHRRPLSFIATRSPGLAADLAAEVRAYDGAS</sequence>
<proteinExistence type="predicted"/>
<dbReference type="Gene3D" id="3.40.190.80">
    <property type="match status" value="1"/>
</dbReference>
<feature type="binding site" evidence="4">
    <location>
        <position position="216"/>
    </location>
    <ligand>
        <name>Mg(2+)</name>
        <dbReference type="ChEBI" id="CHEBI:18420"/>
        <label>1</label>
        <note>catalytic</note>
    </ligand>
</feature>
<dbReference type="PRINTS" id="PR00377">
    <property type="entry name" value="IMPHPHTASES"/>
</dbReference>
<evidence type="ECO:0000256" key="4">
    <source>
        <dbReference type="PIRSR" id="PIRSR600760-2"/>
    </source>
</evidence>
<evidence type="ECO:0000313" key="6">
    <source>
        <dbReference type="Proteomes" id="UP000236723"/>
    </source>
</evidence>
<dbReference type="PANTHER" id="PTHR20854:SF4">
    <property type="entry name" value="INOSITOL-1-MONOPHOSPHATASE-RELATED"/>
    <property type="match status" value="1"/>
</dbReference>
<dbReference type="PROSITE" id="PS00629">
    <property type="entry name" value="IMP_1"/>
    <property type="match status" value="1"/>
</dbReference>
<dbReference type="PANTHER" id="PTHR20854">
    <property type="entry name" value="INOSITOL MONOPHOSPHATASE"/>
    <property type="match status" value="1"/>
</dbReference>
<dbReference type="InterPro" id="IPR020583">
    <property type="entry name" value="Inositol_monoP_metal-BS"/>
</dbReference>
<reference evidence="6" key="1">
    <citation type="submission" date="2016-10" db="EMBL/GenBank/DDBJ databases">
        <authorList>
            <person name="Varghese N."/>
            <person name="Submissions S."/>
        </authorList>
    </citation>
    <scope>NUCLEOTIDE SEQUENCE [LARGE SCALE GENOMIC DNA]</scope>
    <source>
        <strain evidence="6">DSM 43163</strain>
    </source>
</reference>
<name>A0A1H6D4D0_9ACTN</name>
<organism evidence="5 6">
    <name type="scientific">Thermomonospora echinospora</name>
    <dbReference type="NCBI Taxonomy" id="1992"/>
    <lineage>
        <taxon>Bacteria</taxon>
        <taxon>Bacillati</taxon>
        <taxon>Actinomycetota</taxon>
        <taxon>Actinomycetes</taxon>
        <taxon>Streptosporangiales</taxon>
        <taxon>Thermomonosporaceae</taxon>
        <taxon>Thermomonospora</taxon>
    </lineage>
</organism>
<evidence type="ECO:0000256" key="1">
    <source>
        <dbReference type="ARBA" id="ARBA00022723"/>
    </source>
</evidence>
<dbReference type="SUPFAM" id="SSF56655">
    <property type="entry name" value="Carbohydrate phosphatase"/>
    <property type="match status" value="1"/>
</dbReference>
<keyword evidence="3 4" id="KW-0460">Magnesium</keyword>
<dbReference type="RefSeq" id="WP_103940941.1">
    <property type="nucleotide sequence ID" value="NZ_FNVO01000013.1"/>
</dbReference>
<protein>
    <submittedName>
        <fullName evidence="5">Myo-inositol-1(Or 4)-monophosphatase</fullName>
    </submittedName>
</protein>
<dbReference type="GO" id="GO:0046872">
    <property type="term" value="F:metal ion binding"/>
    <property type="evidence" value="ECO:0007669"/>
    <property type="project" value="UniProtKB-KW"/>
</dbReference>
<evidence type="ECO:0000313" key="5">
    <source>
        <dbReference type="EMBL" id="SEG80121.1"/>
    </source>
</evidence>
<keyword evidence="2" id="KW-0378">Hydrolase</keyword>
<dbReference type="GO" id="GO:0008934">
    <property type="term" value="F:inositol monophosphate 1-phosphatase activity"/>
    <property type="evidence" value="ECO:0007669"/>
    <property type="project" value="TreeGrafter"/>
</dbReference>
<gene>
    <name evidence="5" type="ORF">SAMN04489712_11318</name>
</gene>
<dbReference type="GO" id="GO:0006020">
    <property type="term" value="P:inositol metabolic process"/>
    <property type="evidence" value="ECO:0007669"/>
    <property type="project" value="TreeGrafter"/>
</dbReference>
<feature type="binding site" evidence="4">
    <location>
        <position position="75"/>
    </location>
    <ligand>
        <name>Mg(2+)</name>
        <dbReference type="ChEBI" id="CHEBI:18420"/>
        <label>1</label>
        <note>catalytic</note>
    </ligand>
</feature>
<dbReference type="InterPro" id="IPR000760">
    <property type="entry name" value="Inositol_monophosphatase-like"/>
</dbReference>
<keyword evidence="1 4" id="KW-0479">Metal-binding</keyword>
<evidence type="ECO:0000256" key="3">
    <source>
        <dbReference type="ARBA" id="ARBA00022842"/>
    </source>
</evidence>
<dbReference type="GO" id="GO:0007165">
    <property type="term" value="P:signal transduction"/>
    <property type="evidence" value="ECO:0007669"/>
    <property type="project" value="TreeGrafter"/>
</dbReference>
<dbReference type="Pfam" id="PF00459">
    <property type="entry name" value="Inositol_P"/>
    <property type="match status" value="1"/>
</dbReference>
<dbReference type="AlphaFoldDB" id="A0A1H6D4D0"/>
<feature type="binding site" evidence="4">
    <location>
        <position position="94"/>
    </location>
    <ligand>
        <name>Mg(2+)</name>
        <dbReference type="ChEBI" id="CHEBI:18420"/>
        <label>1</label>
        <note>catalytic</note>
    </ligand>
</feature>
<dbReference type="OrthoDB" id="9772456at2"/>
<comment type="cofactor">
    <cofactor evidence="4">
        <name>Mg(2+)</name>
        <dbReference type="ChEBI" id="CHEBI:18420"/>
    </cofactor>
</comment>
<accession>A0A1H6D4D0</accession>